<comment type="caution">
    <text evidence="6">The sequence shown here is derived from an EMBL/GenBank/DDBJ whole genome shotgun (WGS) entry which is preliminary data.</text>
</comment>
<organism evidence="6 7">
    <name type="scientific">Rhizopus stolonifer</name>
    <name type="common">Rhizopus nigricans</name>
    <dbReference type="NCBI Taxonomy" id="4846"/>
    <lineage>
        <taxon>Eukaryota</taxon>
        <taxon>Fungi</taxon>
        <taxon>Fungi incertae sedis</taxon>
        <taxon>Mucoromycota</taxon>
        <taxon>Mucoromycotina</taxon>
        <taxon>Mucoromycetes</taxon>
        <taxon>Mucorales</taxon>
        <taxon>Mucorineae</taxon>
        <taxon>Rhizopodaceae</taxon>
        <taxon>Rhizopus</taxon>
    </lineage>
</organism>
<keyword evidence="3" id="KW-0560">Oxidoreductase</keyword>
<dbReference type="FunFam" id="3.20.20.70:FF:000059">
    <property type="entry name" value="N-ethylmaleimide reductase, FMN-linked"/>
    <property type="match status" value="1"/>
</dbReference>
<feature type="compositionally biased region" description="Basic and acidic residues" evidence="4">
    <location>
        <begin position="127"/>
        <end position="136"/>
    </location>
</feature>
<dbReference type="PANTHER" id="PTHR22893:SF91">
    <property type="entry name" value="NADPH DEHYDROGENASE 2-RELATED"/>
    <property type="match status" value="1"/>
</dbReference>
<protein>
    <recommendedName>
        <fullName evidence="5">NADH:flavin oxidoreductase/NADH oxidase N-terminal domain-containing protein</fullName>
    </recommendedName>
</protein>
<name>A0A367JY18_RHIST</name>
<evidence type="ECO:0000313" key="6">
    <source>
        <dbReference type="EMBL" id="RCH94846.1"/>
    </source>
</evidence>
<dbReference type="CDD" id="cd02933">
    <property type="entry name" value="OYE_like_FMN"/>
    <property type="match status" value="1"/>
</dbReference>
<evidence type="ECO:0000256" key="2">
    <source>
        <dbReference type="ARBA" id="ARBA00005979"/>
    </source>
</evidence>
<dbReference type="InterPro" id="IPR001155">
    <property type="entry name" value="OxRdtase_FMN_N"/>
</dbReference>
<evidence type="ECO:0000256" key="4">
    <source>
        <dbReference type="SAM" id="MobiDB-lite"/>
    </source>
</evidence>
<dbReference type="PANTHER" id="PTHR22893">
    <property type="entry name" value="NADH OXIDOREDUCTASE-RELATED"/>
    <property type="match status" value="1"/>
</dbReference>
<evidence type="ECO:0000256" key="1">
    <source>
        <dbReference type="ARBA" id="ARBA00001917"/>
    </source>
</evidence>
<dbReference type="Proteomes" id="UP000253551">
    <property type="component" value="Unassembled WGS sequence"/>
</dbReference>
<comment type="cofactor">
    <cofactor evidence="1">
        <name>FMN</name>
        <dbReference type="ChEBI" id="CHEBI:58210"/>
    </cofactor>
</comment>
<reference evidence="6 7" key="1">
    <citation type="journal article" date="2018" name="G3 (Bethesda)">
        <title>Phylogenetic and Phylogenomic Definition of Rhizopus Species.</title>
        <authorList>
            <person name="Gryganskyi A.P."/>
            <person name="Golan J."/>
            <person name="Dolatabadi S."/>
            <person name="Mondo S."/>
            <person name="Robb S."/>
            <person name="Idnurm A."/>
            <person name="Muszewska A."/>
            <person name="Steczkiewicz K."/>
            <person name="Masonjones S."/>
            <person name="Liao H.L."/>
            <person name="Gajdeczka M.T."/>
            <person name="Anike F."/>
            <person name="Vuek A."/>
            <person name="Anishchenko I.M."/>
            <person name="Voigt K."/>
            <person name="de Hoog G.S."/>
            <person name="Smith M.E."/>
            <person name="Heitman J."/>
            <person name="Vilgalys R."/>
            <person name="Stajich J.E."/>
        </authorList>
    </citation>
    <scope>NUCLEOTIDE SEQUENCE [LARGE SCALE GENOMIC DNA]</scope>
    <source>
        <strain evidence="6 7">LSU 92-RS-03</strain>
    </source>
</reference>
<proteinExistence type="inferred from homology"/>
<keyword evidence="7" id="KW-1185">Reference proteome</keyword>
<evidence type="ECO:0000313" key="7">
    <source>
        <dbReference type="Proteomes" id="UP000253551"/>
    </source>
</evidence>
<dbReference type="OrthoDB" id="276546at2759"/>
<dbReference type="InterPro" id="IPR045247">
    <property type="entry name" value="Oye-like"/>
</dbReference>
<dbReference type="GO" id="GO:0016628">
    <property type="term" value="F:oxidoreductase activity, acting on the CH-CH group of donors, NAD or NADP as acceptor"/>
    <property type="evidence" value="ECO:0007669"/>
    <property type="project" value="UniProtKB-ARBA"/>
</dbReference>
<evidence type="ECO:0000256" key="3">
    <source>
        <dbReference type="ARBA" id="ARBA00023002"/>
    </source>
</evidence>
<dbReference type="SUPFAM" id="SSF51395">
    <property type="entry name" value="FMN-linked oxidoreductases"/>
    <property type="match status" value="1"/>
</dbReference>
<dbReference type="EMBL" id="PJQM01002507">
    <property type="protein sequence ID" value="RCH94846.1"/>
    <property type="molecule type" value="Genomic_DNA"/>
</dbReference>
<feature type="region of interest" description="Disordered" evidence="4">
    <location>
        <begin position="108"/>
        <end position="136"/>
    </location>
</feature>
<sequence>MVKLFEPISIGQYKLQHRVVLAPLTRKRATAEGVPTDLMVEHYRQRTSVGGLLISEACFVNPVSRGYSQVPGIFTEEQIDAWKKVTDAVHEKGGIIFAQIWHAGRAGSPKLNPNNEPTVSASAVHMPGKDDKGNDRETPHALEIHEIKEIVQDFKQAALNSIQAGFDGVEIHNANGYLLDQFLNSHTNRRTDEYNGSPEKKARFTLEVVEAVVSAIGPEKTAIRFSPGGTYNDVHDKDPLTTWSYVTNALQERFPQLAYLHFIEPRSTFFGDAVNTIDSLGPFRKLWNGPFINSGGFSNAIQHAVNIAEGTNDLIAFGRMFISNPDLPERIKNNIPLTKYDRSTFYKNDAVGYNDYPSYSQQVESRL</sequence>
<dbReference type="GO" id="GO:0005829">
    <property type="term" value="C:cytosol"/>
    <property type="evidence" value="ECO:0007669"/>
    <property type="project" value="UniProtKB-ARBA"/>
</dbReference>
<feature type="compositionally biased region" description="Polar residues" evidence="4">
    <location>
        <begin position="111"/>
        <end position="121"/>
    </location>
</feature>
<evidence type="ECO:0000259" key="5">
    <source>
        <dbReference type="Pfam" id="PF00724"/>
    </source>
</evidence>
<accession>A0A367JY18</accession>
<gene>
    <name evidence="6" type="ORF">CU098_005466</name>
</gene>
<comment type="similarity">
    <text evidence="2">Belongs to the NADH:flavin oxidoreductase/NADH oxidase family.</text>
</comment>
<dbReference type="InterPro" id="IPR013785">
    <property type="entry name" value="Aldolase_TIM"/>
</dbReference>
<dbReference type="Pfam" id="PF00724">
    <property type="entry name" value="Oxidored_FMN"/>
    <property type="match status" value="1"/>
</dbReference>
<feature type="domain" description="NADH:flavin oxidoreductase/NADH oxidase N-terminal" evidence="5">
    <location>
        <begin position="3"/>
        <end position="337"/>
    </location>
</feature>
<dbReference type="Gene3D" id="3.20.20.70">
    <property type="entry name" value="Aldolase class I"/>
    <property type="match status" value="1"/>
</dbReference>
<dbReference type="AlphaFoldDB" id="A0A367JY18"/>
<dbReference type="STRING" id="4846.A0A367JY18"/>
<dbReference type="GO" id="GO:0010181">
    <property type="term" value="F:FMN binding"/>
    <property type="evidence" value="ECO:0007669"/>
    <property type="project" value="InterPro"/>
</dbReference>